<accession>A0A1F5AGP1</accession>
<comment type="caution">
    <text evidence="3">The sequence shown here is derived from an EMBL/GenBank/DDBJ whole genome shotgun (WGS) entry which is preliminary data.</text>
</comment>
<proteinExistence type="inferred from homology"/>
<comment type="similarity">
    <text evidence="1">Belongs to the ROK (NagC/XylR) family.</text>
</comment>
<dbReference type="InterPro" id="IPR000835">
    <property type="entry name" value="HTH_MarR-typ"/>
</dbReference>
<reference evidence="3 4" key="1">
    <citation type="journal article" date="2016" name="Nat. Commun.">
        <title>Thousands of microbial genomes shed light on interconnected biogeochemical processes in an aquifer system.</title>
        <authorList>
            <person name="Anantharaman K."/>
            <person name="Brown C.T."/>
            <person name="Hug L.A."/>
            <person name="Sharon I."/>
            <person name="Castelle C.J."/>
            <person name="Probst A.J."/>
            <person name="Thomas B.C."/>
            <person name="Singh A."/>
            <person name="Wilkins M.J."/>
            <person name="Karaoz U."/>
            <person name="Brodie E.L."/>
            <person name="Williams K.H."/>
            <person name="Hubbard S.S."/>
            <person name="Banfield J.F."/>
        </authorList>
    </citation>
    <scope>NUCLEOTIDE SEQUENCE [LARGE SCALE GENOMIC DNA]</scope>
</reference>
<dbReference type="SUPFAM" id="SSF53067">
    <property type="entry name" value="Actin-like ATPase domain"/>
    <property type="match status" value="1"/>
</dbReference>
<dbReference type="SUPFAM" id="SSF46785">
    <property type="entry name" value="Winged helix' DNA-binding domain"/>
    <property type="match status" value="1"/>
</dbReference>
<dbReference type="GO" id="GO:0003700">
    <property type="term" value="F:DNA-binding transcription factor activity"/>
    <property type="evidence" value="ECO:0007669"/>
    <property type="project" value="InterPro"/>
</dbReference>
<gene>
    <name evidence="3" type="ORF">A2V47_02930</name>
</gene>
<organism evidence="3 4">
    <name type="scientific">Candidatus Sediminicultor quintus</name>
    <dbReference type="NCBI Taxonomy" id="1797291"/>
    <lineage>
        <taxon>Bacteria</taxon>
        <taxon>Pseudomonadati</taxon>
        <taxon>Atribacterota</taxon>
        <taxon>Candidatus Phoenicimicrobiia</taxon>
        <taxon>Candidatus Pheonicimicrobiales</taxon>
        <taxon>Candidatus Phoenicimicrobiaceae</taxon>
        <taxon>Candidatus Sediminicultor</taxon>
    </lineage>
</organism>
<dbReference type="InterPro" id="IPR036388">
    <property type="entry name" value="WH-like_DNA-bd_sf"/>
</dbReference>
<sequence>MQKTGNLKLIQELNRSIILKTIRHYGPISRSEIAKRNKISPTTVTAAVRKLLQQGLVFEDGVGASSGGRKPILIRFSPESRFVFGVAITNSSIKIAEMNLEAKVRRQKVFPIYNLTGKLVTDYLLKSIGQFLEKYSDLTKCIGISIVSPGIIDVDKGIIYENTKLKLKDIPLKEMVEKQFKLKTWLENDANAIALAEKRFGAYRKFKNLIYITIGDGVGAGIIVNGSIFRGCRGGAGEVGHTSIDRNGIPCDCGNTGCLENYVSWSAICSKVLFSVAQGKPTMMSELVKGDISRITPSIFRDALKKNDQLAKEIMKDTAAYLATGMVNLVNLFNPDIIILGGKVAYDNQFLLSQVKKLVFKQALTILTNKLEICSTSLREDFRMIAAATIPLQEIFHFSISS</sequence>
<evidence type="ECO:0000313" key="3">
    <source>
        <dbReference type="EMBL" id="OGD17578.1"/>
    </source>
</evidence>
<dbReference type="EMBL" id="MEYH01000002">
    <property type="protein sequence ID" value="OGD17578.1"/>
    <property type="molecule type" value="Genomic_DNA"/>
</dbReference>
<dbReference type="Gene3D" id="1.10.10.10">
    <property type="entry name" value="Winged helix-like DNA-binding domain superfamily/Winged helix DNA-binding domain"/>
    <property type="match status" value="1"/>
</dbReference>
<dbReference type="PANTHER" id="PTHR18964:SF149">
    <property type="entry name" value="BIFUNCTIONAL UDP-N-ACETYLGLUCOSAMINE 2-EPIMERASE_N-ACETYLMANNOSAMINE KINASE"/>
    <property type="match status" value="1"/>
</dbReference>
<dbReference type="InterPro" id="IPR000600">
    <property type="entry name" value="ROK"/>
</dbReference>
<dbReference type="InterPro" id="IPR043129">
    <property type="entry name" value="ATPase_NBD"/>
</dbReference>
<name>A0A1F5AGP1_9BACT</name>
<dbReference type="STRING" id="1797291.A2V47_02930"/>
<dbReference type="InterPro" id="IPR036390">
    <property type="entry name" value="WH_DNA-bd_sf"/>
</dbReference>
<evidence type="ECO:0000259" key="2">
    <source>
        <dbReference type="Pfam" id="PF01047"/>
    </source>
</evidence>
<dbReference type="InterPro" id="IPR049874">
    <property type="entry name" value="ROK_cs"/>
</dbReference>
<dbReference type="Proteomes" id="UP000177701">
    <property type="component" value="Unassembled WGS sequence"/>
</dbReference>
<dbReference type="InterPro" id="IPR011991">
    <property type="entry name" value="ArsR-like_HTH"/>
</dbReference>
<dbReference type="AlphaFoldDB" id="A0A1F5AGP1"/>
<feature type="domain" description="HTH marR-type" evidence="2">
    <location>
        <begin position="18"/>
        <end position="57"/>
    </location>
</feature>
<evidence type="ECO:0000256" key="1">
    <source>
        <dbReference type="ARBA" id="ARBA00006479"/>
    </source>
</evidence>
<dbReference type="Pfam" id="PF01047">
    <property type="entry name" value="MarR"/>
    <property type="match status" value="1"/>
</dbReference>
<dbReference type="PROSITE" id="PS01125">
    <property type="entry name" value="ROK"/>
    <property type="match status" value="1"/>
</dbReference>
<dbReference type="CDD" id="cd00090">
    <property type="entry name" value="HTH_ARSR"/>
    <property type="match status" value="1"/>
</dbReference>
<dbReference type="Gene3D" id="3.30.420.40">
    <property type="match status" value="2"/>
</dbReference>
<dbReference type="Pfam" id="PF00480">
    <property type="entry name" value="ROK"/>
    <property type="match status" value="1"/>
</dbReference>
<dbReference type="PANTHER" id="PTHR18964">
    <property type="entry name" value="ROK (REPRESSOR, ORF, KINASE) FAMILY"/>
    <property type="match status" value="1"/>
</dbReference>
<evidence type="ECO:0000313" key="4">
    <source>
        <dbReference type="Proteomes" id="UP000177701"/>
    </source>
</evidence>
<protein>
    <submittedName>
        <fullName evidence="3">Transcriptional regulator</fullName>
    </submittedName>
</protein>